<organism evidence="2 3">
    <name type="scientific">Monoraphidium neglectum</name>
    <dbReference type="NCBI Taxonomy" id="145388"/>
    <lineage>
        <taxon>Eukaryota</taxon>
        <taxon>Viridiplantae</taxon>
        <taxon>Chlorophyta</taxon>
        <taxon>core chlorophytes</taxon>
        <taxon>Chlorophyceae</taxon>
        <taxon>CS clade</taxon>
        <taxon>Sphaeropleales</taxon>
        <taxon>Selenastraceae</taxon>
        <taxon>Monoraphidium</taxon>
    </lineage>
</organism>
<reference evidence="2 3" key="1">
    <citation type="journal article" date="2013" name="BMC Genomics">
        <title>Reconstruction of the lipid metabolism for the microalga Monoraphidium neglectum from its genome sequence reveals characteristics suitable for biofuel production.</title>
        <authorList>
            <person name="Bogen C."/>
            <person name="Al-Dilaimi A."/>
            <person name="Albersmeier A."/>
            <person name="Wichmann J."/>
            <person name="Grundmann M."/>
            <person name="Rupp O."/>
            <person name="Lauersen K.J."/>
            <person name="Blifernez-Klassen O."/>
            <person name="Kalinowski J."/>
            <person name="Goesmann A."/>
            <person name="Mussgnug J.H."/>
            <person name="Kruse O."/>
        </authorList>
    </citation>
    <scope>NUCLEOTIDE SEQUENCE [LARGE SCALE GENOMIC DNA]</scope>
    <source>
        <strain evidence="2 3">SAG 48.87</strain>
    </source>
</reference>
<evidence type="ECO:0000313" key="3">
    <source>
        <dbReference type="Proteomes" id="UP000054498"/>
    </source>
</evidence>
<dbReference type="RefSeq" id="XP_013903411.1">
    <property type="nucleotide sequence ID" value="XM_014047957.1"/>
</dbReference>
<accession>A0A0D2MV45</accession>
<proteinExistence type="predicted"/>
<dbReference type="AlphaFoldDB" id="A0A0D2MV45"/>
<evidence type="ECO:0000313" key="2">
    <source>
        <dbReference type="EMBL" id="KIZ04392.1"/>
    </source>
</evidence>
<dbReference type="EMBL" id="KK100673">
    <property type="protein sequence ID" value="KIZ04392.1"/>
    <property type="molecule type" value="Genomic_DNA"/>
</dbReference>
<dbReference type="Proteomes" id="UP000054498">
    <property type="component" value="Unassembled WGS sequence"/>
</dbReference>
<dbReference type="KEGG" id="mng:MNEG_3572"/>
<sequence length="52" mass="5834">MPQQQEQQQQQQQQPEQQQPAEQRQAQQAQQGSPGGTAHKRPTSAPHPALPR</sequence>
<dbReference type="GeneID" id="25736450"/>
<feature type="compositionally biased region" description="Low complexity" evidence="1">
    <location>
        <begin position="1"/>
        <end position="31"/>
    </location>
</feature>
<feature type="region of interest" description="Disordered" evidence="1">
    <location>
        <begin position="1"/>
        <end position="52"/>
    </location>
</feature>
<keyword evidence="3" id="KW-1185">Reference proteome</keyword>
<gene>
    <name evidence="2" type="ORF">MNEG_3572</name>
</gene>
<feature type="non-terminal residue" evidence="2">
    <location>
        <position position="52"/>
    </location>
</feature>
<evidence type="ECO:0000256" key="1">
    <source>
        <dbReference type="SAM" id="MobiDB-lite"/>
    </source>
</evidence>
<protein>
    <submittedName>
        <fullName evidence="2">Uncharacterized protein</fullName>
    </submittedName>
</protein>
<name>A0A0D2MV45_9CHLO</name>